<dbReference type="AlphaFoldDB" id="A0A7W7RC59"/>
<dbReference type="EMBL" id="JACHJV010000003">
    <property type="protein sequence ID" value="MBB4928988.1"/>
    <property type="molecule type" value="Genomic_DNA"/>
</dbReference>
<feature type="domain" description="YcaO" evidence="2">
    <location>
        <begin position="269"/>
        <end position="669"/>
    </location>
</feature>
<dbReference type="PANTHER" id="PTHR37809">
    <property type="entry name" value="RIBOSOMAL PROTEIN S12 METHYLTHIOTRANSFERASE ACCESSORY FACTOR YCAO"/>
    <property type="match status" value="1"/>
</dbReference>
<keyword evidence="3" id="KW-0689">Ribosomal protein</keyword>
<gene>
    <name evidence="3" type="ORF">FHR34_008085</name>
</gene>
<feature type="region of interest" description="Disordered" evidence="1">
    <location>
        <begin position="143"/>
        <end position="163"/>
    </location>
</feature>
<dbReference type="GO" id="GO:0005840">
    <property type="term" value="C:ribosome"/>
    <property type="evidence" value="ECO:0007669"/>
    <property type="project" value="UniProtKB-KW"/>
</dbReference>
<name>A0A7W7RC59_KITKI</name>
<dbReference type="InterPro" id="IPR003776">
    <property type="entry name" value="YcaO-like_dom"/>
</dbReference>
<reference evidence="3 4" key="1">
    <citation type="submission" date="2020-08" db="EMBL/GenBank/DDBJ databases">
        <title>Sequencing the genomes of 1000 actinobacteria strains.</title>
        <authorList>
            <person name="Klenk H.-P."/>
        </authorList>
    </citation>
    <scope>NUCLEOTIDE SEQUENCE [LARGE SCALE GENOMIC DNA]</scope>
    <source>
        <strain evidence="3 4">DSM 41654</strain>
    </source>
</reference>
<feature type="region of interest" description="Disordered" evidence="1">
    <location>
        <begin position="646"/>
        <end position="669"/>
    </location>
</feature>
<dbReference type="PANTHER" id="PTHR37809:SF1">
    <property type="entry name" value="RIBOSOMAL PROTEIN S12 METHYLTHIOTRANSFERASE ACCESSORY FACTOR YCAO"/>
    <property type="match status" value="1"/>
</dbReference>
<evidence type="ECO:0000313" key="3">
    <source>
        <dbReference type="EMBL" id="MBB4928988.1"/>
    </source>
</evidence>
<proteinExistence type="predicted"/>
<dbReference type="Gene3D" id="3.30.160.660">
    <property type="match status" value="1"/>
</dbReference>
<sequence length="669" mass="72345">MTETLLPTGSQLRHDGGLLGQALARRLGEVSQPRPGIVLLAADTSDAGSELVAGARAEAAPAWLSVIAELDRVVIGPLVRPGVPGCDHCLAARRAGARADAAEDAALHAAYGARLTGSVSPLLTPLAADLAASLTLRRLTAERPAERSTGHPTGQHAEQRPAAPTVTVLRLADLQLTRHAFLPDPHCPHCGTLPEDSRADAVIPRVARPKPAPAVLRVRDLRAETAELEARFADDETGVIKGLQTRGLHTLPFAEAKVGPPESVDGGYGRALDFRTAKVTAIAEALERLGGGRPGGHRTAVRASYRELTAQDPAGVLDPASVGGHEPHRYQQPGFPFQPYHPELVMPWVWGYSLTRERPVLVPESLAYYRLGRHTPGTRPFVSEISNGCALGGCVEEAALYGLLELAERDAFLLTWYARLPAPALDLHTARDRRIGLLADRIRERTGYRVEVFDVTGAEGIPSFWAAAVDARPLTTHRPAVLCAGGSGLDPERGVFGALHELVTAIEAYQLIYPQRRADAARMREDAEQVRLMDDHALLHCDPIAARRLDFLLTPDGQPPRERGNLRDLADRYTWPRHTDLRADLDELVSRFAATGLEAIVVDQSTPIHTAAGLSCVKTLVPGLLPMTFGHHLRRITGLDRVRTAPHTLGHTDRPLTPEEVNPHPHPFP</sequence>
<dbReference type="Proteomes" id="UP000540506">
    <property type="component" value="Unassembled WGS sequence"/>
</dbReference>
<feature type="compositionally biased region" description="Basic and acidic residues" evidence="1">
    <location>
        <begin position="650"/>
        <end position="663"/>
    </location>
</feature>
<accession>A0A7W7RC59</accession>
<dbReference type="Gene3D" id="3.40.50.720">
    <property type="entry name" value="NAD(P)-binding Rossmann-like Domain"/>
    <property type="match status" value="1"/>
</dbReference>
<dbReference type="NCBIfam" id="TIGR03882">
    <property type="entry name" value="cyclo_dehyd_2"/>
    <property type="match status" value="1"/>
</dbReference>
<dbReference type="NCBIfam" id="TIGR03604">
    <property type="entry name" value="TOMM_cyclo_SagD"/>
    <property type="match status" value="1"/>
</dbReference>
<keyword evidence="4" id="KW-1185">Reference proteome</keyword>
<protein>
    <submittedName>
        <fullName evidence="3">Ribosomal protein S12 methylthiotransferase accessory factor</fullName>
    </submittedName>
</protein>
<keyword evidence="3" id="KW-0808">Transferase</keyword>
<evidence type="ECO:0000259" key="2">
    <source>
        <dbReference type="PROSITE" id="PS51664"/>
    </source>
</evidence>
<organism evidence="3 4">
    <name type="scientific">Kitasatospora kifunensis</name>
    <name type="common">Streptomyces kifunensis</name>
    <dbReference type="NCBI Taxonomy" id="58351"/>
    <lineage>
        <taxon>Bacteria</taxon>
        <taxon>Bacillati</taxon>
        <taxon>Actinomycetota</taxon>
        <taxon>Actinomycetes</taxon>
        <taxon>Kitasatosporales</taxon>
        <taxon>Streptomycetaceae</taxon>
        <taxon>Kitasatospora</taxon>
    </lineage>
</organism>
<dbReference type="Pfam" id="PF02624">
    <property type="entry name" value="YcaO"/>
    <property type="match status" value="1"/>
</dbReference>
<dbReference type="PROSITE" id="PS51664">
    <property type="entry name" value="YCAO"/>
    <property type="match status" value="1"/>
</dbReference>
<dbReference type="Gene3D" id="3.30.1330.230">
    <property type="match status" value="1"/>
</dbReference>
<dbReference type="InterPro" id="IPR027624">
    <property type="entry name" value="TOMM_cyclo_SagD"/>
</dbReference>
<dbReference type="GO" id="GO:0016740">
    <property type="term" value="F:transferase activity"/>
    <property type="evidence" value="ECO:0007669"/>
    <property type="project" value="UniProtKB-KW"/>
</dbReference>
<dbReference type="RefSeq" id="WP_184946729.1">
    <property type="nucleotide sequence ID" value="NZ_JACHJV010000003.1"/>
</dbReference>
<comment type="caution">
    <text evidence="3">The sequence shown here is derived from an EMBL/GenBank/DDBJ whole genome shotgun (WGS) entry which is preliminary data.</text>
</comment>
<dbReference type="InterPro" id="IPR022291">
    <property type="entry name" value="Bacteriocin_synth_cyclodeHase"/>
</dbReference>
<keyword evidence="3" id="KW-0687">Ribonucleoprotein</keyword>
<dbReference type="Gene3D" id="3.30.40.250">
    <property type="match status" value="1"/>
</dbReference>
<evidence type="ECO:0000256" key="1">
    <source>
        <dbReference type="SAM" id="MobiDB-lite"/>
    </source>
</evidence>
<evidence type="ECO:0000313" key="4">
    <source>
        <dbReference type="Proteomes" id="UP000540506"/>
    </source>
</evidence>